<dbReference type="Proteomes" id="UP000315751">
    <property type="component" value="Unassembled WGS sequence"/>
</dbReference>
<keyword evidence="2" id="KW-1185">Reference proteome</keyword>
<sequence>MDTDLQGFENEGMIARNLVRNKPPAWKYHLTVELLRARTHTLGRTWMDAKRMVHIGSLHPMPADEATLLLRQGWTGIGPIATALVDLLRTALNDAMARERPAIDILRACDALAETAGRIVSLGMEITRAALPRQHEDLRSLMIELVDHFLDEFEDISRRLSKVVINAEPGSSETLTFTFTAPPHWQERIQAAARRLVD</sequence>
<organism evidence="1 2">
    <name type="scientific">Nitrospirillum amazonense</name>
    <dbReference type="NCBI Taxonomy" id="28077"/>
    <lineage>
        <taxon>Bacteria</taxon>
        <taxon>Pseudomonadati</taxon>
        <taxon>Pseudomonadota</taxon>
        <taxon>Alphaproteobacteria</taxon>
        <taxon>Rhodospirillales</taxon>
        <taxon>Azospirillaceae</taxon>
        <taxon>Nitrospirillum</taxon>
    </lineage>
</organism>
<protein>
    <submittedName>
        <fullName evidence="1">Uncharacterized protein</fullName>
    </submittedName>
</protein>
<comment type="caution">
    <text evidence="1">The sequence shown here is derived from an EMBL/GenBank/DDBJ whole genome shotgun (WGS) entry which is preliminary data.</text>
</comment>
<dbReference type="OrthoDB" id="5379188at2"/>
<dbReference type="AlphaFoldDB" id="A0A560GX29"/>
<reference evidence="1 2" key="1">
    <citation type="submission" date="2019-06" db="EMBL/GenBank/DDBJ databases">
        <title>Genomic Encyclopedia of Type Strains, Phase IV (KMG-V): Genome sequencing to study the core and pangenomes of soil and plant-associated prokaryotes.</title>
        <authorList>
            <person name="Whitman W."/>
        </authorList>
    </citation>
    <scope>NUCLEOTIDE SEQUENCE [LARGE SCALE GENOMIC DNA]</scope>
    <source>
        <strain evidence="1 2">BR 11622</strain>
    </source>
</reference>
<evidence type="ECO:0000313" key="2">
    <source>
        <dbReference type="Proteomes" id="UP000315751"/>
    </source>
</evidence>
<dbReference type="EMBL" id="VITR01000012">
    <property type="protein sequence ID" value="TWB38595.1"/>
    <property type="molecule type" value="Genomic_DNA"/>
</dbReference>
<evidence type="ECO:0000313" key="1">
    <source>
        <dbReference type="EMBL" id="TWB38595.1"/>
    </source>
</evidence>
<gene>
    <name evidence="1" type="ORF">FBZ90_11284</name>
</gene>
<dbReference type="RefSeq" id="WP_145734684.1">
    <property type="nucleotide sequence ID" value="NZ_VITR01000012.1"/>
</dbReference>
<name>A0A560GX29_9PROT</name>
<proteinExistence type="predicted"/>
<accession>A0A560GX29</accession>